<feature type="compositionally biased region" description="Polar residues" evidence="2">
    <location>
        <begin position="353"/>
        <end position="367"/>
    </location>
</feature>
<dbReference type="InterPro" id="IPR008978">
    <property type="entry name" value="HSP20-like_chaperone"/>
</dbReference>
<dbReference type="PANTHER" id="PTHR45862">
    <property type="entry name" value="PROTEIN SGT1 HOMOLOG"/>
    <property type="match status" value="1"/>
</dbReference>
<feature type="domain" description="CS" evidence="4">
    <location>
        <begin position="194"/>
        <end position="286"/>
    </location>
</feature>
<dbReference type="InterPro" id="IPR007052">
    <property type="entry name" value="CS_dom"/>
</dbReference>
<accession>A0A7S0F9Y8</accession>
<dbReference type="GO" id="GO:0051087">
    <property type="term" value="F:protein-folding chaperone binding"/>
    <property type="evidence" value="ECO:0007669"/>
    <property type="project" value="InterPro"/>
</dbReference>
<evidence type="ECO:0000256" key="2">
    <source>
        <dbReference type="SAM" id="MobiDB-lite"/>
    </source>
</evidence>
<feature type="region of interest" description="Disordered" evidence="2">
    <location>
        <begin position="146"/>
        <end position="190"/>
    </location>
</feature>
<protein>
    <submittedName>
        <fullName evidence="5">Uncharacterized protein</fullName>
    </submittedName>
</protein>
<dbReference type="InterPro" id="IPR007699">
    <property type="entry name" value="SGS_dom"/>
</dbReference>
<dbReference type="InterPro" id="IPR019734">
    <property type="entry name" value="TPR_rpt"/>
</dbReference>
<dbReference type="PROSITE" id="PS51203">
    <property type="entry name" value="CS"/>
    <property type="match status" value="1"/>
</dbReference>
<dbReference type="InterPro" id="IPR011990">
    <property type="entry name" value="TPR-like_helical_dom_sf"/>
</dbReference>
<feature type="compositionally biased region" description="Basic and acidic residues" evidence="2">
    <location>
        <begin position="371"/>
        <end position="395"/>
    </location>
</feature>
<name>A0A7S0F9Y8_9DINO</name>
<dbReference type="Gene3D" id="1.25.40.10">
    <property type="entry name" value="Tetratricopeptide repeat domain"/>
    <property type="match status" value="1"/>
</dbReference>
<feature type="compositionally biased region" description="Low complexity" evidence="2">
    <location>
        <begin position="146"/>
        <end position="155"/>
    </location>
</feature>
<dbReference type="PROSITE" id="PS51048">
    <property type="entry name" value="SGS"/>
    <property type="match status" value="1"/>
</dbReference>
<evidence type="ECO:0000259" key="3">
    <source>
        <dbReference type="PROSITE" id="PS51048"/>
    </source>
</evidence>
<dbReference type="SUPFAM" id="SSF49764">
    <property type="entry name" value="HSP20-like chaperones"/>
    <property type="match status" value="1"/>
</dbReference>
<feature type="domain" description="SGS" evidence="3">
    <location>
        <begin position="299"/>
        <end position="394"/>
    </location>
</feature>
<dbReference type="CDD" id="cd06466">
    <property type="entry name" value="p23_CS_SGT1_like"/>
    <property type="match status" value="1"/>
</dbReference>
<organism evidence="5">
    <name type="scientific">Pyrodinium bahamense</name>
    <dbReference type="NCBI Taxonomy" id="73915"/>
    <lineage>
        <taxon>Eukaryota</taxon>
        <taxon>Sar</taxon>
        <taxon>Alveolata</taxon>
        <taxon>Dinophyceae</taxon>
        <taxon>Gonyaulacales</taxon>
        <taxon>Pyrocystaceae</taxon>
        <taxon>Pyrodinium</taxon>
    </lineage>
</organism>
<reference evidence="5" key="1">
    <citation type="submission" date="2021-01" db="EMBL/GenBank/DDBJ databases">
        <authorList>
            <person name="Corre E."/>
            <person name="Pelletier E."/>
            <person name="Niang G."/>
            <person name="Scheremetjew M."/>
            <person name="Finn R."/>
            <person name="Kale V."/>
            <person name="Holt S."/>
            <person name="Cochrane G."/>
            <person name="Meng A."/>
            <person name="Brown T."/>
            <person name="Cohen L."/>
        </authorList>
    </citation>
    <scope>NUCLEOTIDE SEQUENCE</scope>
    <source>
        <strain evidence="5">Pbaha01</strain>
    </source>
</reference>
<evidence type="ECO:0000259" key="4">
    <source>
        <dbReference type="PROSITE" id="PS51203"/>
    </source>
</evidence>
<comment type="similarity">
    <text evidence="1">Belongs to the SGT1 family.</text>
</comment>
<dbReference type="AlphaFoldDB" id="A0A7S0F9Y8"/>
<dbReference type="Pfam" id="PF05002">
    <property type="entry name" value="SGS"/>
    <property type="match status" value="1"/>
</dbReference>
<dbReference type="SMART" id="SM00028">
    <property type="entry name" value="TPR"/>
    <property type="match status" value="3"/>
</dbReference>
<dbReference type="Gene3D" id="2.60.40.790">
    <property type="match status" value="1"/>
</dbReference>
<evidence type="ECO:0000313" key="5">
    <source>
        <dbReference type="EMBL" id="CAD8348416.1"/>
    </source>
</evidence>
<sequence>MDAVSLFGSANTLYVNEDYEEALKHYTCAVTLQDCAEYRSCRSAAYLKLGKFKEAVEDADEALKFDGKSHMAFHWKGIALFYLGDVAGAKAAFEASLSASPAAKAPRAIWVRKCDAELSGSTLPLGGIAANVSKAVPDAAVAGAPGAPAVTGAAPRPAPVEQKPTEEDAATATKAPPTSEPTVTSKEGLSISGRKQIKREWYQNGTHVFVTIFAKNVPQDACKVDFKERELSLAFPLPGATEEEYQMDIELFDAVEPAQCKYEVSKVKVELSLVKKNAGCQWRDLEKCQEIVYTPDQPAYPTSNKQKRDWSQIDRDIDSELKNEKPAGDEALNKLFKEIYDRADDDTRRAMNKSFQTSGGTVLSTNWGEVARSDYEGKDRPTPPEGQEWRDWKNK</sequence>
<dbReference type="InterPro" id="IPR044563">
    <property type="entry name" value="Sgt1-like"/>
</dbReference>
<feature type="region of interest" description="Disordered" evidence="2">
    <location>
        <begin position="350"/>
        <end position="395"/>
    </location>
</feature>
<proteinExistence type="inferred from homology"/>
<dbReference type="Pfam" id="PF04969">
    <property type="entry name" value="CS"/>
    <property type="match status" value="1"/>
</dbReference>
<gene>
    <name evidence="5" type="ORF">PBAH0796_LOCUS4155</name>
</gene>
<evidence type="ECO:0000256" key="1">
    <source>
        <dbReference type="ARBA" id="ARBA00008509"/>
    </source>
</evidence>
<dbReference type="EMBL" id="HBEG01007024">
    <property type="protein sequence ID" value="CAD8348416.1"/>
    <property type="molecule type" value="Transcribed_RNA"/>
</dbReference>
<dbReference type="SUPFAM" id="SSF48452">
    <property type="entry name" value="TPR-like"/>
    <property type="match status" value="1"/>
</dbReference>